<dbReference type="InterPro" id="IPR054350">
    <property type="entry name" value="PurT/PurK_preATP-grasp"/>
</dbReference>
<dbReference type="PANTHER" id="PTHR11609:SF5">
    <property type="entry name" value="PHOSPHORIBOSYLAMINOIMIDAZOLE CARBOXYLASE"/>
    <property type="match status" value="1"/>
</dbReference>
<dbReference type="RefSeq" id="WP_343817817.1">
    <property type="nucleotide sequence ID" value="NZ_BAAAFA010000008.1"/>
</dbReference>
<evidence type="ECO:0000256" key="1">
    <source>
        <dbReference type="ARBA" id="ARBA00022741"/>
    </source>
</evidence>
<evidence type="ECO:0000259" key="5">
    <source>
        <dbReference type="PROSITE" id="PS50975"/>
    </source>
</evidence>
<comment type="function">
    <text evidence="4">Catalyzes the ATP-dependent conversion of 5-aminoimidazole ribonucleotide (AIR) and HCO(3)(-) to N5-carboxyaminoimidazole ribonucleotide (N5-CAIR).</text>
</comment>
<keyword evidence="3 4" id="KW-0067">ATP-binding</keyword>
<comment type="subunit">
    <text evidence="4">Homodimer.</text>
</comment>
<keyword evidence="7" id="KW-1185">Reference proteome</keyword>
<dbReference type="InterPro" id="IPR005875">
    <property type="entry name" value="PurK"/>
</dbReference>
<comment type="catalytic activity">
    <reaction evidence="4">
        <text>5-amino-1-(5-phospho-beta-D-ribosyl)imidazole + hydrogencarbonate + ATP = 5-carboxyamino-1-(5-phospho-D-ribosyl)imidazole + ADP + phosphate + 2 H(+)</text>
        <dbReference type="Rhea" id="RHEA:19317"/>
        <dbReference type="ChEBI" id="CHEBI:15378"/>
        <dbReference type="ChEBI" id="CHEBI:17544"/>
        <dbReference type="ChEBI" id="CHEBI:30616"/>
        <dbReference type="ChEBI" id="CHEBI:43474"/>
        <dbReference type="ChEBI" id="CHEBI:58730"/>
        <dbReference type="ChEBI" id="CHEBI:137981"/>
        <dbReference type="ChEBI" id="CHEBI:456216"/>
        <dbReference type="EC" id="6.3.4.18"/>
    </reaction>
</comment>
<feature type="binding site" evidence="4">
    <location>
        <begin position="262"/>
        <end position="263"/>
    </location>
    <ligand>
        <name>ATP</name>
        <dbReference type="ChEBI" id="CHEBI:30616"/>
    </ligand>
</feature>
<dbReference type="HAMAP" id="MF_01928">
    <property type="entry name" value="PurK"/>
    <property type="match status" value="1"/>
</dbReference>
<dbReference type="Pfam" id="PF02222">
    <property type="entry name" value="ATP-grasp"/>
    <property type="match status" value="1"/>
</dbReference>
<sequence length="369" mass="40389">MRIAIVGCGQLSRMMALAGIPFGIEFSFINDSDNDDTRCVDGLGSVVKLSDYWQVGQDAQALFDALGKPDTVSVEKEQLDIQILQALAPYTRVNPCVDAVLACQHRNKEKSLLARLGIPSSPSLYCVSAKEAMDKLKLPMVAKSCSDGYDGKNQWVLKTPADVEHFDSLNMQDYIIEAWIKFEREVSIVSARGLNGAIVHYDITENEHQNGILKKSIAPAANVSAALTKKAQSYMESLLTELDYVGVMAMECFVLNDELIINELAPRVHNSGHWTQIGSVTCQFENHVRALAGIELGSTQILGSVGMLNLIGTDIPSVNEMSQALCGNSKLYWYNKVPRPGRKLGHINFLAADAETLSQAMQPLAKVVL</sequence>
<dbReference type="InterPro" id="IPR003135">
    <property type="entry name" value="ATP-grasp_carboxylate-amine"/>
</dbReference>
<keyword evidence="2 4" id="KW-0658">Purine biosynthesis</keyword>
<feature type="binding site" evidence="4">
    <location>
        <begin position="177"/>
        <end position="180"/>
    </location>
    <ligand>
        <name>ATP</name>
        <dbReference type="ChEBI" id="CHEBI:30616"/>
    </ligand>
</feature>
<dbReference type="SUPFAM" id="SSF52440">
    <property type="entry name" value="PreATP-grasp domain"/>
    <property type="match status" value="1"/>
</dbReference>
<dbReference type="InterPro" id="IPR016185">
    <property type="entry name" value="PreATP-grasp_dom_sf"/>
</dbReference>
<accession>A0ABN1L8Q3</accession>
<dbReference type="Gene3D" id="3.30.470.20">
    <property type="entry name" value="ATP-grasp fold, B domain"/>
    <property type="match status" value="1"/>
</dbReference>
<dbReference type="PANTHER" id="PTHR11609">
    <property type="entry name" value="PURINE BIOSYNTHESIS PROTEIN 6/7, PUR6/7"/>
    <property type="match status" value="1"/>
</dbReference>
<dbReference type="Pfam" id="PF22660">
    <property type="entry name" value="RS_preATP-grasp-like"/>
    <property type="match status" value="1"/>
</dbReference>
<evidence type="ECO:0000313" key="6">
    <source>
        <dbReference type="EMBL" id="GAA0819965.1"/>
    </source>
</evidence>
<dbReference type="InterPro" id="IPR013815">
    <property type="entry name" value="ATP_grasp_subdomain_1"/>
</dbReference>
<dbReference type="NCBIfam" id="NF004679">
    <property type="entry name" value="PRK06019.1-5"/>
    <property type="match status" value="1"/>
</dbReference>
<dbReference type="Proteomes" id="UP001500021">
    <property type="component" value="Unassembled WGS sequence"/>
</dbReference>
<dbReference type="Gene3D" id="3.40.50.20">
    <property type="match status" value="1"/>
</dbReference>
<dbReference type="InterPro" id="IPR040686">
    <property type="entry name" value="PurK_C"/>
</dbReference>
<keyword evidence="1 4" id="KW-0547">Nucleotide-binding</keyword>
<evidence type="ECO:0000256" key="4">
    <source>
        <dbReference type="HAMAP-Rule" id="MF_01928"/>
    </source>
</evidence>
<protein>
    <recommendedName>
        <fullName evidence="4">N5-carboxyaminoimidazole ribonucleotide synthase</fullName>
        <shortName evidence="4">N5-CAIR synthase</shortName>
        <ecNumber evidence="4">6.3.4.18</ecNumber>
    </recommendedName>
    <alternativeName>
        <fullName evidence="4">5-(carboxyamino)imidazole ribonucleotide synthetase</fullName>
    </alternativeName>
</protein>
<feature type="domain" description="ATP-grasp" evidence="5">
    <location>
        <begin position="110"/>
        <end position="292"/>
    </location>
</feature>
<dbReference type="SUPFAM" id="SSF56059">
    <property type="entry name" value="Glutathione synthetase ATP-binding domain-like"/>
    <property type="match status" value="1"/>
</dbReference>
<dbReference type="Pfam" id="PF17769">
    <property type="entry name" value="PurK_C"/>
    <property type="match status" value="1"/>
</dbReference>
<comment type="similarity">
    <text evidence="4">Belongs to the PurK/PurT family.</text>
</comment>
<feature type="binding site" evidence="4">
    <location>
        <position position="143"/>
    </location>
    <ligand>
        <name>ATP</name>
        <dbReference type="ChEBI" id="CHEBI:30616"/>
    </ligand>
</feature>
<dbReference type="InterPro" id="IPR011761">
    <property type="entry name" value="ATP-grasp"/>
</dbReference>
<evidence type="ECO:0000313" key="7">
    <source>
        <dbReference type="Proteomes" id="UP001500021"/>
    </source>
</evidence>
<feature type="binding site" evidence="4">
    <location>
        <position position="106"/>
    </location>
    <ligand>
        <name>ATP</name>
        <dbReference type="ChEBI" id="CHEBI:30616"/>
    </ligand>
</feature>
<dbReference type="PROSITE" id="PS50975">
    <property type="entry name" value="ATP_GRASP"/>
    <property type="match status" value="1"/>
</dbReference>
<dbReference type="InterPro" id="IPR011054">
    <property type="entry name" value="Rudment_hybrid_motif"/>
</dbReference>
<comment type="caution">
    <text evidence="6">The sequence shown here is derived from an EMBL/GenBank/DDBJ whole genome shotgun (WGS) entry which is preliminary data.</text>
</comment>
<comment type="pathway">
    <text evidence="4">Purine metabolism; IMP biosynthesis via de novo pathway; 5-amino-1-(5-phospho-D-ribosyl)imidazole-4-carboxylate from 5-amino-1-(5-phospho-D-ribosyl)imidazole (N5-CAIR route): step 1/2.</text>
</comment>
<name>A0ABN1L8Q3_9GAMM</name>
<reference evidence="6 7" key="1">
    <citation type="journal article" date="2019" name="Int. J. Syst. Evol. Microbiol.">
        <title>The Global Catalogue of Microorganisms (GCM) 10K type strain sequencing project: providing services to taxonomists for standard genome sequencing and annotation.</title>
        <authorList>
            <consortium name="The Broad Institute Genomics Platform"/>
            <consortium name="The Broad Institute Genome Sequencing Center for Infectious Disease"/>
            <person name="Wu L."/>
            <person name="Ma J."/>
        </authorList>
    </citation>
    <scope>NUCLEOTIDE SEQUENCE [LARGE SCALE GENOMIC DNA]</scope>
    <source>
        <strain evidence="6 7">JCM 15608</strain>
    </source>
</reference>
<dbReference type="EMBL" id="BAAAFA010000008">
    <property type="protein sequence ID" value="GAA0819965.1"/>
    <property type="molecule type" value="Genomic_DNA"/>
</dbReference>
<evidence type="ECO:0000256" key="2">
    <source>
        <dbReference type="ARBA" id="ARBA00022755"/>
    </source>
</evidence>
<proteinExistence type="inferred from homology"/>
<gene>
    <name evidence="4" type="primary">purK</name>
    <name evidence="6" type="ORF">GCM10009111_24720</name>
</gene>
<dbReference type="SUPFAM" id="SSF51246">
    <property type="entry name" value="Rudiment single hybrid motif"/>
    <property type="match status" value="1"/>
</dbReference>
<evidence type="ECO:0000256" key="3">
    <source>
        <dbReference type="ARBA" id="ARBA00022840"/>
    </source>
</evidence>
<feature type="binding site" evidence="4">
    <location>
        <position position="185"/>
    </location>
    <ligand>
        <name>ATP</name>
        <dbReference type="ChEBI" id="CHEBI:30616"/>
    </ligand>
</feature>
<keyword evidence="4" id="KW-0436">Ligase</keyword>
<dbReference type="EC" id="6.3.4.18" evidence="4"/>
<feature type="binding site" evidence="4">
    <location>
        <position position="208"/>
    </location>
    <ligand>
        <name>ATP</name>
        <dbReference type="ChEBI" id="CHEBI:30616"/>
    </ligand>
</feature>
<dbReference type="Gene3D" id="3.30.1490.20">
    <property type="entry name" value="ATP-grasp fold, A domain"/>
    <property type="match status" value="1"/>
</dbReference>
<organism evidence="6 7">
    <name type="scientific">Colwellia asteriadis</name>
    <dbReference type="NCBI Taxonomy" id="517723"/>
    <lineage>
        <taxon>Bacteria</taxon>
        <taxon>Pseudomonadati</taxon>
        <taxon>Pseudomonadota</taxon>
        <taxon>Gammaproteobacteria</taxon>
        <taxon>Alteromonadales</taxon>
        <taxon>Colwelliaceae</taxon>
        <taxon>Colwellia</taxon>
    </lineage>
</organism>
<comment type="caution">
    <text evidence="4">Lacks conserved residue(s) required for the propagation of feature annotation.</text>
</comment>